<dbReference type="Gene3D" id="3.20.20.30">
    <property type="entry name" value="Luciferase-like domain"/>
    <property type="match status" value="1"/>
</dbReference>
<keyword evidence="4" id="KW-0503">Monooxygenase</keyword>
<dbReference type="PANTHER" id="PTHR42847:SF4">
    <property type="entry name" value="ALKANESULFONATE MONOOXYGENASE-RELATED"/>
    <property type="match status" value="1"/>
</dbReference>
<dbReference type="Pfam" id="PF00296">
    <property type="entry name" value="Bac_luciferase"/>
    <property type="match status" value="1"/>
</dbReference>
<dbReference type="SUPFAM" id="SSF51679">
    <property type="entry name" value="Bacterial luciferase-like"/>
    <property type="match status" value="1"/>
</dbReference>
<evidence type="ECO:0000313" key="6">
    <source>
        <dbReference type="EMBL" id="OSC42534.1"/>
    </source>
</evidence>
<dbReference type="InterPro" id="IPR011251">
    <property type="entry name" value="Luciferase-like_dom"/>
</dbReference>
<accession>A0A1X2LZ80</accession>
<sequence>MRLTLFINPEHPAGDPLDIRLAEHVQQVSTARAAGYDGVTIGTHLPYGSAAWLPPFQTLVHLAPAATGMSLSTCMLVLPYHHPLQVAVDGAFLDVVSGGRFILGVAAGWAHDEFALLGIDRGERVGRFTESLDLVTRLWSHDRVCFDGNYYRVEDCALALRPVQRPRPPIWLGGSVIRSVERAAELADTSVGDTWVASSHLTDSVIVDQAQAFNARLEVLGKPRPTDFPLLRNIVVAEDRATALREAVPYLQASYQIFHRWGLFTEVVGDPAAANGVPELLAGRVIIGSPQDCAEELVRLARAIEFTRLVARVQWMGMEHRIVCRTIELLAGEVLPMVQRELG</sequence>
<dbReference type="GO" id="GO:0008726">
    <property type="term" value="F:alkanesulfonate monooxygenase activity"/>
    <property type="evidence" value="ECO:0007669"/>
    <property type="project" value="TreeGrafter"/>
</dbReference>
<evidence type="ECO:0000259" key="5">
    <source>
        <dbReference type="Pfam" id="PF00296"/>
    </source>
</evidence>
<evidence type="ECO:0000313" key="7">
    <source>
        <dbReference type="Proteomes" id="UP000193247"/>
    </source>
</evidence>
<evidence type="ECO:0000256" key="1">
    <source>
        <dbReference type="ARBA" id="ARBA00022630"/>
    </source>
</evidence>
<evidence type="ECO:0000256" key="4">
    <source>
        <dbReference type="ARBA" id="ARBA00023033"/>
    </source>
</evidence>
<organism evidence="6 7">
    <name type="scientific">Mycobacterium decipiens</name>
    <dbReference type="NCBI Taxonomy" id="1430326"/>
    <lineage>
        <taxon>Bacteria</taxon>
        <taxon>Bacillati</taxon>
        <taxon>Actinomycetota</taxon>
        <taxon>Actinomycetes</taxon>
        <taxon>Mycobacteriales</taxon>
        <taxon>Mycobacteriaceae</taxon>
        <taxon>Mycobacterium</taxon>
    </lineage>
</organism>
<keyword evidence="7" id="KW-1185">Reference proteome</keyword>
<keyword evidence="2" id="KW-0288">FMN</keyword>
<dbReference type="AlphaFoldDB" id="A0A1X2LZ80"/>
<dbReference type="STRING" id="1430326.B8W66_03010"/>
<dbReference type="InterPro" id="IPR050172">
    <property type="entry name" value="SsuD_RutA_monooxygenase"/>
</dbReference>
<evidence type="ECO:0000256" key="2">
    <source>
        <dbReference type="ARBA" id="ARBA00022643"/>
    </source>
</evidence>
<dbReference type="PANTHER" id="PTHR42847">
    <property type="entry name" value="ALKANESULFONATE MONOOXYGENASE"/>
    <property type="match status" value="1"/>
</dbReference>
<dbReference type="GO" id="GO:0046306">
    <property type="term" value="P:alkanesulfonate catabolic process"/>
    <property type="evidence" value="ECO:0007669"/>
    <property type="project" value="TreeGrafter"/>
</dbReference>
<reference evidence="6 7" key="1">
    <citation type="submission" date="2017-04" db="EMBL/GenBank/DDBJ databases">
        <title>The new phylogeny of genus Mycobacterium.</title>
        <authorList>
            <person name="Tortoli E."/>
            <person name="Trovato A."/>
            <person name="Cirillo D.M."/>
        </authorList>
    </citation>
    <scope>NUCLEOTIDE SEQUENCE [LARGE SCALE GENOMIC DNA]</scope>
    <source>
        <strain evidence="6 7">TBL 1200985</strain>
    </source>
</reference>
<comment type="caution">
    <text evidence="6">The sequence shown here is derived from an EMBL/GenBank/DDBJ whole genome shotgun (WGS) entry which is preliminary data.</text>
</comment>
<dbReference type="RefSeq" id="WP_085323545.1">
    <property type="nucleotide sequence ID" value="NZ_NCXP01000002.1"/>
</dbReference>
<dbReference type="Proteomes" id="UP000193247">
    <property type="component" value="Unassembled WGS sequence"/>
</dbReference>
<dbReference type="OrthoDB" id="3209103at2"/>
<feature type="domain" description="Luciferase-like" evidence="5">
    <location>
        <begin position="1"/>
        <end position="302"/>
    </location>
</feature>
<proteinExistence type="predicted"/>
<keyword evidence="1" id="KW-0285">Flavoprotein</keyword>
<protein>
    <recommendedName>
        <fullName evidence="5">Luciferase-like domain-containing protein</fullName>
    </recommendedName>
</protein>
<name>A0A1X2LZ80_9MYCO</name>
<gene>
    <name evidence="6" type="ORF">B8W66_03010</name>
</gene>
<keyword evidence="3" id="KW-0560">Oxidoreductase</keyword>
<dbReference type="EMBL" id="NCXP01000002">
    <property type="protein sequence ID" value="OSC42534.1"/>
    <property type="molecule type" value="Genomic_DNA"/>
</dbReference>
<evidence type="ECO:0000256" key="3">
    <source>
        <dbReference type="ARBA" id="ARBA00023002"/>
    </source>
</evidence>
<dbReference type="InterPro" id="IPR036661">
    <property type="entry name" value="Luciferase-like_sf"/>
</dbReference>